<reference evidence="1 2" key="2">
    <citation type="submission" date="2018-11" db="EMBL/GenBank/DDBJ databases">
        <authorList>
            <consortium name="Pathogen Informatics"/>
        </authorList>
    </citation>
    <scope>NUCLEOTIDE SEQUENCE [LARGE SCALE GENOMIC DNA]</scope>
</reference>
<dbReference type="STRING" id="27835.A0A0N4XFV7"/>
<dbReference type="Proteomes" id="UP000271162">
    <property type="component" value="Unassembled WGS sequence"/>
</dbReference>
<dbReference type="AlphaFoldDB" id="A0A0N4XFV7"/>
<accession>A0A0N4XFV7</accession>
<evidence type="ECO:0000313" key="1">
    <source>
        <dbReference type="EMBL" id="VDL64838.1"/>
    </source>
</evidence>
<keyword evidence="2" id="KW-1185">Reference proteome</keyword>
<proteinExistence type="predicted"/>
<evidence type="ECO:0000313" key="2">
    <source>
        <dbReference type="Proteomes" id="UP000271162"/>
    </source>
</evidence>
<sequence length="434" mass="48760">MEGMVTIIERASDWREETVSLLRCDGKRELWRNRENLPTAEVIAVPSAITLLKHSTESKVFEVVIHRMGIFLRPPIKLISSDNTQPVFIIASDPDIDQINTYTQYRSSFLVMVRIPIYFVDSYAKFNVKICVQDSYEPRAPTQETAILSVSNTALGVDIVKSNVPLNRDYVTFLLSEGYYQITAKAANHRTLSEVVHITAANKSFCLNMEAIDPRALLTTGEGRVVMTKVKATNTVRTPYVSLEPVSANRSHSRVLATVTGTTGGLVSFAPFSNRFLAMELERTVDAGTNLLPHVVRLGKEFLTIRCISSLESECPILHQRRKRTDQHSHGVMNEDGLMVARDRQKRAGELDHPLSSLGLQSIRMASLYSEFIEKLQAIFPPTMTNHLRREEVDRFLRSIADNSELGLGISTVEAETIQCRLSTDMNTQTETTR</sequence>
<reference evidence="3" key="1">
    <citation type="submission" date="2017-02" db="UniProtKB">
        <authorList>
            <consortium name="WormBaseParasite"/>
        </authorList>
    </citation>
    <scope>IDENTIFICATION</scope>
</reference>
<protein>
    <submittedName>
        <fullName evidence="3">Nucleoporin_N domain-containing protein</fullName>
    </submittedName>
</protein>
<dbReference type="WBParaSite" id="NBR_0000140901-mRNA-1">
    <property type="protein sequence ID" value="NBR_0000140901-mRNA-1"/>
    <property type="gene ID" value="NBR_0000140901"/>
</dbReference>
<organism evidence="3">
    <name type="scientific">Nippostrongylus brasiliensis</name>
    <name type="common">Rat hookworm</name>
    <dbReference type="NCBI Taxonomy" id="27835"/>
    <lineage>
        <taxon>Eukaryota</taxon>
        <taxon>Metazoa</taxon>
        <taxon>Ecdysozoa</taxon>
        <taxon>Nematoda</taxon>
        <taxon>Chromadorea</taxon>
        <taxon>Rhabditida</taxon>
        <taxon>Rhabditina</taxon>
        <taxon>Rhabditomorpha</taxon>
        <taxon>Strongyloidea</taxon>
        <taxon>Heligmosomidae</taxon>
        <taxon>Nippostrongylus</taxon>
    </lineage>
</organism>
<evidence type="ECO:0000313" key="3">
    <source>
        <dbReference type="WBParaSite" id="NBR_0000140901-mRNA-1"/>
    </source>
</evidence>
<name>A0A0N4XFV7_NIPBR</name>
<gene>
    <name evidence="1" type="ORF">NBR_LOCUS1410</name>
</gene>
<dbReference type="EMBL" id="UYSL01001095">
    <property type="protein sequence ID" value="VDL64838.1"/>
    <property type="molecule type" value="Genomic_DNA"/>
</dbReference>